<gene>
    <name evidence="1" type="primary">AVEN_174092_1</name>
    <name evidence="1" type="ORF">TNCT_549521</name>
</gene>
<dbReference type="EMBL" id="BMAO01017589">
    <property type="protein sequence ID" value="GFR16781.1"/>
    <property type="molecule type" value="Genomic_DNA"/>
</dbReference>
<dbReference type="Proteomes" id="UP000887116">
    <property type="component" value="Unassembled WGS sequence"/>
</dbReference>
<organism evidence="1 2">
    <name type="scientific">Trichonephila clavata</name>
    <name type="common">Joro spider</name>
    <name type="synonym">Nephila clavata</name>
    <dbReference type="NCBI Taxonomy" id="2740835"/>
    <lineage>
        <taxon>Eukaryota</taxon>
        <taxon>Metazoa</taxon>
        <taxon>Ecdysozoa</taxon>
        <taxon>Arthropoda</taxon>
        <taxon>Chelicerata</taxon>
        <taxon>Arachnida</taxon>
        <taxon>Araneae</taxon>
        <taxon>Araneomorphae</taxon>
        <taxon>Entelegynae</taxon>
        <taxon>Araneoidea</taxon>
        <taxon>Nephilidae</taxon>
        <taxon>Trichonephila</taxon>
    </lineage>
</organism>
<sequence>MSMCHNEGLPSAVTNRKWLHCCSPKVAEFEPYNIGLWMMLCDDVQCDPESSMTEIDIAWTKTKDLVFSGIVPILKAKCTTKSIHPKNFQLTTGGAICSTRQISEIRMRLLLWLKQYMIMLTIRKNYFSELTMQITLQSNRL</sequence>
<reference evidence="1" key="1">
    <citation type="submission" date="2020-07" db="EMBL/GenBank/DDBJ databases">
        <title>Multicomponent nature underlies the extraordinary mechanical properties of spider dragline silk.</title>
        <authorList>
            <person name="Kono N."/>
            <person name="Nakamura H."/>
            <person name="Mori M."/>
            <person name="Yoshida Y."/>
            <person name="Ohtoshi R."/>
            <person name="Malay A.D."/>
            <person name="Moran D.A.P."/>
            <person name="Tomita M."/>
            <person name="Numata K."/>
            <person name="Arakawa K."/>
        </authorList>
    </citation>
    <scope>NUCLEOTIDE SEQUENCE</scope>
</reference>
<dbReference type="AlphaFoldDB" id="A0A8X6LN53"/>
<name>A0A8X6LN53_TRICU</name>
<protein>
    <submittedName>
        <fullName evidence="1">Uncharacterized protein</fullName>
    </submittedName>
</protein>
<evidence type="ECO:0000313" key="2">
    <source>
        <dbReference type="Proteomes" id="UP000887116"/>
    </source>
</evidence>
<keyword evidence="2" id="KW-1185">Reference proteome</keyword>
<proteinExistence type="predicted"/>
<comment type="caution">
    <text evidence="1">The sequence shown here is derived from an EMBL/GenBank/DDBJ whole genome shotgun (WGS) entry which is preliminary data.</text>
</comment>
<evidence type="ECO:0000313" key="1">
    <source>
        <dbReference type="EMBL" id="GFR16781.1"/>
    </source>
</evidence>
<accession>A0A8X6LN53</accession>